<dbReference type="PROSITE" id="PS50010">
    <property type="entry name" value="DH_2"/>
    <property type="match status" value="1"/>
</dbReference>
<proteinExistence type="predicted"/>
<dbReference type="Proteomes" id="UP000023152">
    <property type="component" value="Unassembled WGS sequence"/>
</dbReference>
<dbReference type="OrthoDB" id="5340910at2759"/>
<keyword evidence="1" id="KW-0812">Transmembrane</keyword>
<dbReference type="EMBL" id="ASPP01005389">
    <property type="protein sequence ID" value="ETO30627.1"/>
    <property type="molecule type" value="Genomic_DNA"/>
</dbReference>
<dbReference type="Gene3D" id="1.20.900.10">
    <property type="entry name" value="Dbl homology (DH) domain"/>
    <property type="match status" value="1"/>
</dbReference>
<dbReference type="InterPro" id="IPR035899">
    <property type="entry name" value="DBL_dom_sf"/>
</dbReference>
<name>X6NZB7_RETFI</name>
<feature type="domain" description="DH" evidence="2">
    <location>
        <begin position="112"/>
        <end position="203"/>
    </location>
</feature>
<gene>
    <name evidence="3" type="ORF">RFI_06493</name>
</gene>
<dbReference type="PANTHER" id="PTHR12673">
    <property type="entry name" value="FACIOGENITAL DYSPLASIA PROTEIN"/>
    <property type="match status" value="1"/>
</dbReference>
<accession>X6NZB7</accession>
<dbReference type="AlphaFoldDB" id="X6NZB7"/>
<dbReference type="GO" id="GO:0005085">
    <property type="term" value="F:guanyl-nucleotide exchange factor activity"/>
    <property type="evidence" value="ECO:0007669"/>
    <property type="project" value="InterPro"/>
</dbReference>
<evidence type="ECO:0000259" key="2">
    <source>
        <dbReference type="PROSITE" id="PS50010"/>
    </source>
</evidence>
<dbReference type="InterPro" id="IPR051092">
    <property type="entry name" value="FYVE_RhoGEF_PH"/>
</dbReference>
<keyword evidence="1" id="KW-0472">Membrane</keyword>
<evidence type="ECO:0000313" key="3">
    <source>
        <dbReference type="EMBL" id="ETO30627.1"/>
    </source>
</evidence>
<organism evidence="3 4">
    <name type="scientific">Reticulomyxa filosa</name>
    <dbReference type="NCBI Taxonomy" id="46433"/>
    <lineage>
        <taxon>Eukaryota</taxon>
        <taxon>Sar</taxon>
        <taxon>Rhizaria</taxon>
        <taxon>Retaria</taxon>
        <taxon>Foraminifera</taxon>
        <taxon>Monothalamids</taxon>
        <taxon>Reticulomyxidae</taxon>
        <taxon>Reticulomyxa</taxon>
    </lineage>
</organism>
<evidence type="ECO:0000256" key="1">
    <source>
        <dbReference type="SAM" id="Phobius"/>
    </source>
</evidence>
<protein>
    <recommendedName>
        <fullName evidence="2">DH domain-containing protein</fullName>
    </recommendedName>
</protein>
<dbReference type="PANTHER" id="PTHR12673:SF270">
    <property type="entry name" value="FYVE-TYPE DOMAIN-CONTAINING PROTEIN"/>
    <property type="match status" value="1"/>
</dbReference>
<sequence length="231" mass="27223">MHKLSKERSTVVAYKKEKQLLNKVLQDYPNNQKAYPTLQLNITIFLTLSLTLISFGPSNAFFSTCLIFVKKRSPKELFVETFQKNYRVLVTLQMSELVLIFSTSTNNMLLLRVFFAIKELVATERKYVELMTKLIEYYVQALPLSNIISEEDHAVLFPLDIHSIKNCNRVFLDELEKLMIDFDNANTKIGEVILNFTPYFKMYQKLRKRQYYPYSSAFFFFFENTRACVCK</sequence>
<dbReference type="InterPro" id="IPR000219">
    <property type="entry name" value="DH_dom"/>
</dbReference>
<dbReference type="SUPFAM" id="SSF48065">
    <property type="entry name" value="DBL homology domain (DH-domain)"/>
    <property type="match status" value="1"/>
</dbReference>
<dbReference type="GO" id="GO:0005737">
    <property type="term" value="C:cytoplasm"/>
    <property type="evidence" value="ECO:0007669"/>
    <property type="project" value="TreeGrafter"/>
</dbReference>
<evidence type="ECO:0000313" key="4">
    <source>
        <dbReference type="Proteomes" id="UP000023152"/>
    </source>
</evidence>
<comment type="caution">
    <text evidence="3">The sequence shown here is derived from an EMBL/GenBank/DDBJ whole genome shotgun (WGS) entry which is preliminary data.</text>
</comment>
<keyword evidence="4" id="KW-1185">Reference proteome</keyword>
<keyword evidence="1" id="KW-1133">Transmembrane helix</keyword>
<reference evidence="3 4" key="1">
    <citation type="journal article" date="2013" name="Curr. Biol.">
        <title>The Genome of the Foraminiferan Reticulomyxa filosa.</title>
        <authorList>
            <person name="Glockner G."/>
            <person name="Hulsmann N."/>
            <person name="Schleicher M."/>
            <person name="Noegel A.A."/>
            <person name="Eichinger L."/>
            <person name="Gallinger C."/>
            <person name="Pawlowski J."/>
            <person name="Sierra R."/>
            <person name="Euteneuer U."/>
            <person name="Pillet L."/>
            <person name="Moustafa A."/>
            <person name="Platzer M."/>
            <person name="Groth M."/>
            <person name="Szafranski K."/>
            <person name="Schliwa M."/>
        </authorList>
    </citation>
    <scope>NUCLEOTIDE SEQUENCE [LARGE SCALE GENOMIC DNA]</scope>
</reference>
<feature type="transmembrane region" description="Helical" evidence="1">
    <location>
        <begin position="42"/>
        <end position="69"/>
    </location>
</feature>
<dbReference type="Pfam" id="PF00621">
    <property type="entry name" value="RhoGEF"/>
    <property type="match status" value="1"/>
</dbReference>